<dbReference type="GO" id="GO:0036498">
    <property type="term" value="P:IRE1-mediated unfolded protein response"/>
    <property type="evidence" value="ECO:0007669"/>
    <property type="project" value="TreeGrafter"/>
</dbReference>
<dbReference type="PANTHER" id="PTHR13954">
    <property type="entry name" value="IRE1-RELATED"/>
    <property type="match status" value="1"/>
</dbReference>
<feature type="compositionally biased region" description="Basic and acidic residues" evidence="5">
    <location>
        <begin position="390"/>
        <end position="399"/>
    </location>
</feature>
<evidence type="ECO:0000256" key="5">
    <source>
        <dbReference type="SAM" id="MobiDB-lite"/>
    </source>
</evidence>
<dbReference type="GO" id="GO:1990604">
    <property type="term" value="C:IRE1-TRAF2-ASK1 complex"/>
    <property type="evidence" value="ECO:0007669"/>
    <property type="project" value="TreeGrafter"/>
</dbReference>
<keyword evidence="1 3" id="KW-0547">Nucleotide-binding</keyword>
<dbReference type="GO" id="GO:0005524">
    <property type="term" value="F:ATP binding"/>
    <property type="evidence" value="ECO:0007669"/>
    <property type="project" value="UniProtKB-UniRule"/>
</dbReference>
<evidence type="ECO:0000313" key="7">
    <source>
        <dbReference type="EnsemblMetazoa" id="Aqu2.1.26560_001"/>
    </source>
</evidence>
<proteinExistence type="inferred from homology"/>
<dbReference type="InterPro" id="IPR008271">
    <property type="entry name" value="Ser/Thr_kinase_AS"/>
</dbReference>
<accession>A0A1X7UFY8</accession>
<dbReference type="SMART" id="SM00220">
    <property type="entry name" value="S_TKc"/>
    <property type="match status" value="1"/>
</dbReference>
<dbReference type="EnsemblMetazoa" id="Aqu2.1.26560_001">
    <property type="protein sequence ID" value="Aqu2.1.26560_001"/>
    <property type="gene ID" value="Aqu2.1.26560"/>
</dbReference>
<reference evidence="7" key="1">
    <citation type="submission" date="2017-05" db="UniProtKB">
        <authorList>
            <consortium name="EnsemblMetazoa"/>
        </authorList>
    </citation>
    <scope>IDENTIFICATION</scope>
</reference>
<evidence type="ECO:0000256" key="1">
    <source>
        <dbReference type="ARBA" id="ARBA00022741"/>
    </source>
</evidence>
<evidence type="ECO:0000256" key="3">
    <source>
        <dbReference type="PROSITE-ProRule" id="PRU10141"/>
    </source>
</evidence>
<feature type="binding site" evidence="3">
    <location>
        <position position="34"/>
    </location>
    <ligand>
        <name>ATP</name>
        <dbReference type="ChEBI" id="CHEBI:30616"/>
    </ligand>
</feature>
<dbReference type="Gene3D" id="1.10.510.10">
    <property type="entry name" value="Transferase(Phosphotransferase) domain 1"/>
    <property type="match status" value="1"/>
</dbReference>
<protein>
    <recommendedName>
        <fullName evidence="6">Protein kinase domain-containing protein</fullName>
    </recommendedName>
</protein>
<dbReference type="InterPro" id="IPR000719">
    <property type="entry name" value="Prot_kinase_dom"/>
</dbReference>
<dbReference type="InterPro" id="IPR045133">
    <property type="entry name" value="IRE1/2-like"/>
</dbReference>
<dbReference type="PROSITE" id="PS00108">
    <property type="entry name" value="PROTEIN_KINASE_ST"/>
    <property type="match status" value="1"/>
</dbReference>
<dbReference type="PANTHER" id="PTHR13954:SF6">
    <property type="entry name" value="NON-SPECIFIC SERINE_THREONINE PROTEIN KINASE"/>
    <property type="match status" value="1"/>
</dbReference>
<dbReference type="Gene3D" id="3.30.200.20">
    <property type="entry name" value="Phosphorylase Kinase, domain 1"/>
    <property type="match status" value="1"/>
</dbReference>
<sequence>NPNFSYDVSIKLGQGASSIVHKGTYEGQEVAVKKMKDKLTDDAKLLLLDIKHENIVQLLNIETDEHNEHDYIILELCLASLSKYFKHYETVSSQFVGLNVVIREILQDAVKGMEYLHKRNVVHRDLKPGNILLVQKSSSSADVKAVLADFGISVTLIDDLNSLTTRTARGTDTWKAPELLLDNRKQRKCGRESDIFAMGCVIYFAETGGNHPFDTGDNADIDQNVKMYKKCDFSLLDDKPKAKDLIEKMIQLDKYSRPTASVVLQDPYFEEDGHVPCEYKKKKQWHTAPTTEIVIQKTEAKTQETVVTQTTSLTLSQSPPNPTGPSTFPDTSQTNIAPIIPTPDGTNTAVTLTPANPDSSNATVTISDYVTTSTITAEEAPQASQVDGDEASKPSKHQNEASSITESGLEEFIDGQVVDEIKTDSDLVYNALNNGVKKSVFLDEIKVATQEKAITFQKLENDIALTKDIKDVYAASQFIKAAKFDAYNSTIET</sequence>
<evidence type="ECO:0000259" key="6">
    <source>
        <dbReference type="PROSITE" id="PS50011"/>
    </source>
</evidence>
<dbReference type="GO" id="GO:0070059">
    <property type="term" value="P:intrinsic apoptotic signaling pathway in response to endoplasmic reticulum stress"/>
    <property type="evidence" value="ECO:0007669"/>
    <property type="project" value="TreeGrafter"/>
</dbReference>
<dbReference type="AlphaFoldDB" id="A0A1X7UFY8"/>
<keyword evidence="4" id="KW-0418">Kinase</keyword>
<keyword evidence="4" id="KW-0808">Transferase</keyword>
<dbReference type="PROSITE" id="PS00107">
    <property type="entry name" value="PROTEIN_KINASE_ATP"/>
    <property type="match status" value="1"/>
</dbReference>
<dbReference type="InParanoid" id="A0A1X7UFY8"/>
<keyword evidence="4" id="KW-0723">Serine/threonine-protein kinase</keyword>
<evidence type="ECO:0000256" key="4">
    <source>
        <dbReference type="RuleBase" id="RU000304"/>
    </source>
</evidence>
<feature type="region of interest" description="Disordered" evidence="5">
    <location>
        <begin position="308"/>
        <end position="330"/>
    </location>
</feature>
<keyword evidence="2 3" id="KW-0067">ATP-binding</keyword>
<dbReference type="InterPro" id="IPR011009">
    <property type="entry name" value="Kinase-like_dom_sf"/>
</dbReference>
<name>A0A1X7UFY8_AMPQE</name>
<dbReference type="PROSITE" id="PS50011">
    <property type="entry name" value="PROTEIN_KINASE_DOM"/>
    <property type="match status" value="1"/>
</dbReference>
<feature type="region of interest" description="Disordered" evidence="5">
    <location>
        <begin position="377"/>
        <end position="408"/>
    </location>
</feature>
<dbReference type="GO" id="GO:0051082">
    <property type="term" value="F:unfolded protein binding"/>
    <property type="evidence" value="ECO:0007669"/>
    <property type="project" value="TreeGrafter"/>
</dbReference>
<dbReference type="GO" id="GO:0004674">
    <property type="term" value="F:protein serine/threonine kinase activity"/>
    <property type="evidence" value="ECO:0007669"/>
    <property type="project" value="UniProtKB-KW"/>
</dbReference>
<dbReference type="STRING" id="400682.A0A1X7UFY8"/>
<organism evidence="7">
    <name type="scientific">Amphimedon queenslandica</name>
    <name type="common">Sponge</name>
    <dbReference type="NCBI Taxonomy" id="400682"/>
    <lineage>
        <taxon>Eukaryota</taxon>
        <taxon>Metazoa</taxon>
        <taxon>Porifera</taxon>
        <taxon>Demospongiae</taxon>
        <taxon>Heteroscleromorpha</taxon>
        <taxon>Haplosclerida</taxon>
        <taxon>Niphatidae</taxon>
        <taxon>Amphimedon</taxon>
    </lineage>
</organism>
<evidence type="ECO:0000256" key="2">
    <source>
        <dbReference type="ARBA" id="ARBA00022840"/>
    </source>
</evidence>
<dbReference type="Pfam" id="PF00069">
    <property type="entry name" value="Pkinase"/>
    <property type="match status" value="1"/>
</dbReference>
<dbReference type="InterPro" id="IPR017441">
    <property type="entry name" value="Protein_kinase_ATP_BS"/>
</dbReference>
<dbReference type="eggNOG" id="KOG1027">
    <property type="taxonomic scope" value="Eukaryota"/>
</dbReference>
<comment type="similarity">
    <text evidence="4">Belongs to the protein kinase superfamily.</text>
</comment>
<dbReference type="GO" id="GO:0004521">
    <property type="term" value="F:RNA endonuclease activity"/>
    <property type="evidence" value="ECO:0007669"/>
    <property type="project" value="InterPro"/>
</dbReference>
<dbReference type="SUPFAM" id="SSF56112">
    <property type="entry name" value="Protein kinase-like (PK-like)"/>
    <property type="match status" value="1"/>
</dbReference>
<feature type="domain" description="Protein kinase" evidence="6">
    <location>
        <begin position="6"/>
        <end position="269"/>
    </location>
</feature>